<dbReference type="Pfam" id="PF05088">
    <property type="entry name" value="Bac_GDH_CD"/>
    <property type="match status" value="1"/>
</dbReference>
<feature type="domain" description="NAD-glutamate dehydrogenase ACT2" evidence="5">
    <location>
        <begin position="383"/>
        <end position="470"/>
    </location>
</feature>
<name>A0A1N7IUA9_9GAMM</name>
<evidence type="ECO:0000313" key="8">
    <source>
        <dbReference type="Proteomes" id="UP000185999"/>
    </source>
</evidence>
<evidence type="ECO:0000259" key="2">
    <source>
        <dbReference type="Pfam" id="PF05088"/>
    </source>
</evidence>
<dbReference type="GO" id="GO:0006538">
    <property type="term" value="P:L-glutamate catabolic process"/>
    <property type="evidence" value="ECO:0007669"/>
    <property type="project" value="InterPro"/>
</dbReference>
<dbReference type="RefSeq" id="WP_054339763.1">
    <property type="nucleotide sequence ID" value="NZ_FTOE01000001.1"/>
</dbReference>
<dbReference type="InterPro" id="IPR048381">
    <property type="entry name" value="GDH_C"/>
</dbReference>
<gene>
    <name evidence="7" type="ORF">SAMN05421760_101137</name>
</gene>
<feature type="domain" description="NAD-glutamate dehydrogenase catalytic" evidence="2">
    <location>
        <begin position="704"/>
        <end position="1198"/>
    </location>
</feature>
<dbReference type="InterPro" id="IPR036291">
    <property type="entry name" value="NAD(P)-bd_dom_sf"/>
</dbReference>
<evidence type="ECO:0000259" key="4">
    <source>
        <dbReference type="Pfam" id="PF21075"/>
    </source>
</evidence>
<dbReference type="Pfam" id="PF21076">
    <property type="entry name" value="GDH_ACT2"/>
    <property type="match status" value="1"/>
</dbReference>
<dbReference type="InterPro" id="IPR049062">
    <property type="entry name" value="NAD_Glu_DH_ACT2"/>
</dbReference>
<feature type="domain" description="NAD-glutamate dehydrogenase ACT3" evidence="6">
    <location>
        <begin position="525"/>
        <end position="595"/>
    </location>
</feature>
<dbReference type="Pfam" id="PF21073">
    <property type="entry name" value="GDH_HM1"/>
    <property type="match status" value="1"/>
</dbReference>
<evidence type="ECO:0000259" key="6">
    <source>
        <dbReference type="Pfam" id="PF21077"/>
    </source>
</evidence>
<dbReference type="InterPro" id="IPR049058">
    <property type="entry name" value="NAD_Glu_DH_HM2"/>
</dbReference>
<dbReference type="InterPro" id="IPR024727">
    <property type="entry name" value="NAD_Glu_DH_N_ACT1"/>
</dbReference>
<proteinExistence type="predicted"/>
<feature type="domain" description="NAD-specific glutamate dehydrogenase C-terminal" evidence="3">
    <location>
        <begin position="1244"/>
        <end position="1581"/>
    </location>
</feature>
<evidence type="ECO:0000259" key="5">
    <source>
        <dbReference type="Pfam" id="PF21076"/>
    </source>
</evidence>
<evidence type="ECO:0000256" key="1">
    <source>
        <dbReference type="ARBA" id="ARBA00023002"/>
    </source>
</evidence>
<dbReference type="InterPro" id="IPR046346">
    <property type="entry name" value="Aminoacid_DH-like_N_sf"/>
</dbReference>
<dbReference type="InterPro" id="IPR049056">
    <property type="entry name" value="NAD_Glu_DH_HM3"/>
</dbReference>
<dbReference type="EMBL" id="FTOE01000001">
    <property type="protein sequence ID" value="SIS40620.1"/>
    <property type="molecule type" value="Genomic_DNA"/>
</dbReference>
<dbReference type="Pfam" id="PF21075">
    <property type="entry name" value="GDH_ACT1"/>
    <property type="match status" value="1"/>
</dbReference>
<dbReference type="SUPFAM" id="SSF53223">
    <property type="entry name" value="Aminoacid dehydrogenase-like, N-terminal domain"/>
    <property type="match status" value="1"/>
</dbReference>
<feature type="domain" description="NAD-glutamate dehydrogenase N-terminal ACT1" evidence="4">
    <location>
        <begin position="36"/>
        <end position="174"/>
    </location>
</feature>
<dbReference type="PANTHER" id="PTHR43403">
    <property type="entry name" value="NAD-SPECIFIC GLUTAMATE DEHYDROGENASE"/>
    <property type="match status" value="1"/>
</dbReference>
<sequence>MDSEIANKKNNKTLAKLKELLQKRLEGPQSSAVGQFADQFFTYAPEDEIAQRPMEALYGATLSSWSFLNRFDASCSKIQVFNPDLEQHGWHSSHTVIQILAVDSPFIVDSVRMELNRQGIGIHVIQNVVLWVQREGEDFQGLAPAGEGVSESYIYLEVDRHTEVELLKGLQDELLTTMAAVSVSVKDFLPMKTRAAECANALSAAGYTQEQAFTEWLLEDHFTFLASDEVECENAGVVVKPDSVLGMLALPGLLHLDTIETPDQPLLMVRHGDRSRVHRPAYLDLVIISRFDEQGAFMGATRFLGLYTSPVYRERPKRIPLIRQKVERVLARSGFNPHGHSGKSLEQVLIDLPRDELFLATEYELYNTALKIFYLQERRRACLLVRADKSGQFISCLYYAPRDLFSTALRLNVQNLLAKAFNAQDIDFTNSFSESVLARTHFVIRVTPGQATPDLEKLEADVQELSRSWNDDLQNALIETCGEELGTTRSNLYREAFSAAYREHFSTLHAVHDIEKMEVLATQPLSMSFYRMLEQSRSVLRFKLFTPEEPLILSDVIPVLENLGLRVVGEHPYVVSCVNGKTYWIHDFSLSHRGGSVPIELDEVKDIFQQAYAAIWQGLADNDEFNRLVLGAGLNWREVAMLRAYARYNQQIRFGFSQAYIAETMSRHTQVTRLLVALFRARFEPSRQGRSKGQALVERIENSILDALDKVDNLNDDKILRRFLELIKATLRTNYYQLNEHNQPKEYQSFKLNPHLIAGIPKPLPMFEMFVYSPRVEGVHLRGGKVARGGLRWSDRLEDYRTEVLGLVKAQQVKNAVIVPVGAKGGFVAKCLPKDGSRDEILAEGIASYKIFIRGLLDVADNLKSGEVIPPVNVVRHDGDDPYLVVAADKGTATFSDIANEIAESYGFWMGDAFASGGSQGYDHKGMGITAKGAWESVKLHFREMGINTQTDPFSVIGIGDMAGDVFGNGMLLSEQIRLVAAFNHMHIFIDPTPDEASSFIERQRMFALPRSGWEDYDKSLISKGGGIFLRAAKSITLTPEMKQRFDIKEDKLSPNDLISALLKAPIDLLWNGGIGTYVKASTENHADVGDKANDALRVNGNELRCRVIGEGGNLGFTQLGRIEFCHNGGACNTDFIDNAGGVDCSDHEVNIKILLNKCIADGDLTMKQRNDLLREMTDAVAIQVLKSNDRQARALSLALQHAGKSQDEYARLMDRLEREGRLDRALEFLPGNDELQQRRLSHQSLTRPELSVLISYTKAELKESLTQSWITDDPYVKNEIKEAFPAQLVTRFPEAVQDHQLKKEIIATQVANAMVNHMGITFTNRMMETAGQSADQVAVAYLVARDVFQLRELWADVEALDNKVSTGLQQRMLVDLLRLMRRASYWLLRNVCNRGCFEVQAVINRFKPAIAEIADSFTDLLSGDLKSNWLAKRQELIDAGIPEELASRITCAERLYAGLAISEVSDEVKQPIINTAEVDFWLGERLQLDWVSERIRQIDPQNHWQLLAREGFNEDLNTQQSRLTRSVLSCDSELTGQALAQNWLDKNDQGLKRWERVLEELRSTSDADSATFTVVIRELTELSKKAINRS</sequence>
<dbReference type="PIRSF" id="PIRSF036761">
    <property type="entry name" value="GDH_Mll4104"/>
    <property type="match status" value="1"/>
</dbReference>
<dbReference type="Gene3D" id="3.40.50.720">
    <property type="entry name" value="NAD(P)-binding Rossmann-like Domain"/>
    <property type="match status" value="1"/>
</dbReference>
<dbReference type="Pfam" id="PF21079">
    <property type="entry name" value="GDH_HM2"/>
    <property type="match status" value="1"/>
</dbReference>
<evidence type="ECO:0000313" key="7">
    <source>
        <dbReference type="EMBL" id="SIS40620.1"/>
    </source>
</evidence>
<dbReference type="InterPro" id="IPR049064">
    <property type="entry name" value="NAD_Glu_DH_ACT3"/>
</dbReference>
<dbReference type="STRING" id="619304.SAMN05421760_101137"/>
<dbReference type="OrthoDB" id="9758052at2"/>
<protein>
    <submittedName>
        <fullName evidence="7">Glutamate dehydrogenase (NAD)</fullName>
    </submittedName>
</protein>
<dbReference type="PANTHER" id="PTHR43403:SF1">
    <property type="entry name" value="NAD-SPECIFIC GLUTAMATE DEHYDROGENASE"/>
    <property type="match status" value="1"/>
</dbReference>
<dbReference type="SUPFAM" id="SSF51735">
    <property type="entry name" value="NAD(P)-binding Rossmann-fold domains"/>
    <property type="match status" value="1"/>
</dbReference>
<reference evidence="8" key="1">
    <citation type="submission" date="2017-01" db="EMBL/GenBank/DDBJ databases">
        <authorList>
            <person name="Varghese N."/>
            <person name="Submissions S."/>
        </authorList>
    </citation>
    <scope>NUCLEOTIDE SEQUENCE [LARGE SCALE GENOMIC DNA]</scope>
    <source>
        <strain evidence="8">DSM 22306</strain>
    </source>
</reference>
<dbReference type="GO" id="GO:0004352">
    <property type="term" value="F:glutamate dehydrogenase (NAD+) activity"/>
    <property type="evidence" value="ECO:0007669"/>
    <property type="project" value="InterPro"/>
</dbReference>
<evidence type="ECO:0000259" key="3">
    <source>
        <dbReference type="Pfam" id="PF21074"/>
    </source>
</evidence>
<keyword evidence="1" id="KW-0560">Oxidoreductase</keyword>
<dbReference type="InterPro" id="IPR028971">
    <property type="entry name" value="NAD-GDH_cat"/>
</dbReference>
<accession>A0A1N7IUA9</accession>
<keyword evidence="8" id="KW-1185">Reference proteome</keyword>
<dbReference type="Proteomes" id="UP000185999">
    <property type="component" value="Unassembled WGS sequence"/>
</dbReference>
<dbReference type="GO" id="GO:0004069">
    <property type="term" value="F:L-aspartate:2-oxoglutarate aminotransferase activity"/>
    <property type="evidence" value="ECO:0007669"/>
    <property type="project" value="InterPro"/>
</dbReference>
<dbReference type="Pfam" id="PF21077">
    <property type="entry name" value="GDH_ACT3"/>
    <property type="match status" value="1"/>
</dbReference>
<dbReference type="Pfam" id="PF21078">
    <property type="entry name" value="GDH_HM3"/>
    <property type="match status" value="1"/>
</dbReference>
<dbReference type="InterPro" id="IPR049059">
    <property type="entry name" value="NAD_Glu_DH_HM1"/>
</dbReference>
<dbReference type="Pfam" id="PF21074">
    <property type="entry name" value="GDH_C"/>
    <property type="match status" value="1"/>
</dbReference>
<dbReference type="InterPro" id="IPR007780">
    <property type="entry name" value="NAD_Glu_DH_bac"/>
</dbReference>
<organism evidence="7 8">
    <name type="scientific">Neptunomonas antarctica</name>
    <dbReference type="NCBI Taxonomy" id="619304"/>
    <lineage>
        <taxon>Bacteria</taxon>
        <taxon>Pseudomonadati</taxon>
        <taxon>Pseudomonadota</taxon>
        <taxon>Gammaproteobacteria</taxon>
        <taxon>Oceanospirillales</taxon>
        <taxon>Oceanospirillaceae</taxon>
        <taxon>Neptunomonas</taxon>
    </lineage>
</organism>